<evidence type="ECO:0000256" key="1">
    <source>
        <dbReference type="SAM" id="Coils"/>
    </source>
</evidence>
<dbReference type="OrthoDB" id="5807941at2"/>
<name>A0A2S6H237_9GAMM</name>
<accession>A0A2S6H237</accession>
<protein>
    <recommendedName>
        <fullName evidence="2">Flagellar Assembly Protein A N-terminal region domain-containing protein</fullName>
    </recommendedName>
</protein>
<feature type="coiled-coil region" evidence="1">
    <location>
        <begin position="466"/>
        <end position="493"/>
    </location>
</feature>
<keyword evidence="1" id="KW-0175">Coiled coil</keyword>
<sequence>MDETTHKDALTFRLNENNKLLAVFEPEVYKVALDAAAIKEMLVQQNLSDLFLDEKALSRLVQMYNNTNAGFVLEIGERRDGEFTITVAKDKMSAWLTLTPAYGGAPVTFEQIRQSLKEKGIVSGLITSAEIEAVLKEGHATDYLIAQGMPPVPGLDAQFHSLVPEMQERRPQINEHGIADYRNLGNLILVKQGDPLMRRTLPTEGKKGKNILGQILTPKPSQNTPFASDLKGATFDPDDCDLLVSSIIGQPLLIPNGVMVSPTITVPKVDISTGNLSFDGTINILGDVMEGMKVYALNDIFIGGTVEAAELEAGGNISIKGGVIGNSDTNSSLAASAGGKISCKGSVSVRFAKYFNIVAGTNIVIEEYSMNNQLTAMNQILVGKPGGKKGLIIGGTARAMMLVQAASVGSDVGIKTYIQAGLNPHTQEQLNAIDREIETNGKNQDDIKKIITFIENNPEKDKNGLLNKARRTLDKLTTEIAQHQAIRESLLAEISFAEYAKVVVDHTLCTGVEVRIGDQIWKAKEERGKTVFRLIDKKISYGS</sequence>
<dbReference type="Proteomes" id="UP000238071">
    <property type="component" value="Unassembled WGS sequence"/>
</dbReference>
<reference evidence="3 4" key="1">
    <citation type="submission" date="2018-02" db="EMBL/GenBank/DDBJ databases">
        <title>Subsurface microbial communities from deep shales in Ohio and West Virginia, USA.</title>
        <authorList>
            <person name="Wrighton K."/>
        </authorList>
    </citation>
    <scope>NUCLEOTIDE SEQUENCE [LARGE SCALE GENOMIC DNA]</scope>
    <source>
        <strain evidence="3 4">OWC-G53F</strain>
    </source>
</reference>
<dbReference type="Pfam" id="PF20250">
    <property type="entry name" value="FapA_N"/>
    <property type="match status" value="1"/>
</dbReference>
<dbReference type="RefSeq" id="WP_104423816.1">
    <property type="nucleotide sequence ID" value="NZ_PTIY01000007.1"/>
</dbReference>
<dbReference type="InterPro" id="IPR005646">
    <property type="entry name" value="FapA"/>
</dbReference>
<comment type="caution">
    <text evidence="3">The sequence shown here is derived from an EMBL/GenBank/DDBJ whole genome shotgun (WGS) entry which is preliminary data.</text>
</comment>
<dbReference type="PANTHER" id="PTHR38032:SF1">
    <property type="entry name" value="RNA-BINDING PROTEIN KHPB N-TERMINAL DOMAIN-CONTAINING PROTEIN"/>
    <property type="match status" value="1"/>
</dbReference>
<organism evidence="3 4">
    <name type="scientific">Methylobacter tundripaludum</name>
    <dbReference type="NCBI Taxonomy" id="173365"/>
    <lineage>
        <taxon>Bacteria</taxon>
        <taxon>Pseudomonadati</taxon>
        <taxon>Pseudomonadota</taxon>
        <taxon>Gammaproteobacteria</taxon>
        <taxon>Methylococcales</taxon>
        <taxon>Methylococcaceae</taxon>
        <taxon>Methylobacter</taxon>
    </lineage>
</organism>
<gene>
    <name evidence="3" type="ORF">B0F88_10766</name>
</gene>
<keyword evidence="4" id="KW-1185">Reference proteome</keyword>
<dbReference type="AlphaFoldDB" id="A0A2S6H237"/>
<evidence type="ECO:0000313" key="3">
    <source>
        <dbReference type="EMBL" id="PPK71542.1"/>
    </source>
</evidence>
<dbReference type="InterPro" id="IPR046866">
    <property type="entry name" value="FapA_N"/>
</dbReference>
<evidence type="ECO:0000313" key="4">
    <source>
        <dbReference type="Proteomes" id="UP000238071"/>
    </source>
</evidence>
<evidence type="ECO:0000259" key="2">
    <source>
        <dbReference type="Pfam" id="PF20250"/>
    </source>
</evidence>
<dbReference type="Pfam" id="PF03961">
    <property type="entry name" value="FapA"/>
    <property type="match status" value="1"/>
</dbReference>
<dbReference type="EMBL" id="PTIY01000007">
    <property type="protein sequence ID" value="PPK71542.1"/>
    <property type="molecule type" value="Genomic_DNA"/>
</dbReference>
<dbReference type="PANTHER" id="PTHR38032">
    <property type="entry name" value="POLYMERASE-RELATED"/>
    <property type="match status" value="1"/>
</dbReference>
<proteinExistence type="predicted"/>
<dbReference type="InterPro" id="IPR046865">
    <property type="entry name" value="FapA_b_solenoid"/>
</dbReference>
<feature type="domain" description="Flagellar Assembly Protein A N-terminal region" evidence="2">
    <location>
        <begin position="83"/>
        <end position="254"/>
    </location>
</feature>